<dbReference type="GO" id="GO:0016787">
    <property type="term" value="F:hydrolase activity"/>
    <property type="evidence" value="ECO:0007669"/>
    <property type="project" value="UniProtKB-KW"/>
</dbReference>
<organism evidence="1 2">
    <name type="scientific">Amycolatopsis rhizosphaerae</name>
    <dbReference type="NCBI Taxonomy" id="2053003"/>
    <lineage>
        <taxon>Bacteria</taxon>
        <taxon>Bacillati</taxon>
        <taxon>Actinomycetota</taxon>
        <taxon>Actinomycetes</taxon>
        <taxon>Pseudonocardiales</taxon>
        <taxon>Pseudonocardiaceae</taxon>
        <taxon>Amycolatopsis</taxon>
    </lineage>
</organism>
<dbReference type="PROSITE" id="PS51318">
    <property type="entry name" value="TAT"/>
    <property type="match status" value="1"/>
</dbReference>
<keyword evidence="2" id="KW-1185">Reference proteome</keyword>
<protein>
    <submittedName>
        <fullName evidence="1">Serine hydrolase</fullName>
    </submittedName>
</protein>
<reference evidence="1 2" key="1">
    <citation type="submission" date="2019-07" db="EMBL/GenBank/DDBJ databases">
        <authorList>
            <person name="Duangmal K."/>
            <person name="Teo W.F.A."/>
        </authorList>
    </citation>
    <scope>NUCLEOTIDE SEQUENCE [LARGE SCALE GENOMIC DNA]</scope>
    <source>
        <strain evidence="1 2">TBRC 6029</strain>
    </source>
</reference>
<dbReference type="EMBL" id="VJWX01000337">
    <property type="protein sequence ID" value="TVT34823.1"/>
    <property type="molecule type" value="Genomic_DNA"/>
</dbReference>
<dbReference type="AlphaFoldDB" id="A0A558BE92"/>
<gene>
    <name evidence="1" type="ORF">FNH05_26420</name>
</gene>
<keyword evidence="1" id="KW-0378">Hydrolase</keyword>
<evidence type="ECO:0000313" key="1">
    <source>
        <dbReference type="EMBL" id="TVT34823.1"/>
    </source>
</evidence>
<dbReference type="Proteomes" id="UP000320011">
    <property type="component" value="Unassembled WGS sequence"/>
</dbReference>
<sequence length="42" mass="4089">MDSDSVRGVDRRRLLGWGGLAAAGVVAGGSLAGTQLAHAAPA</sequence>
<dbReference type="InterPro" id="IPR006311">
    <property type="entry name" value="TAT_signal"/>
</dbReference>
<evidence type="ECO:0000313" key="2">
    <source>
        <dbReference type="Proteomes" id="UP000320011"/>
    </source>
</evidence>
<feature type="non-terminal residue" evidence="1">
    <location>
        <position position="42"/>
    </location>
</feature>
<accession>A0A558BE92</accession>
<proteinExistence type="predicted"/>
<name>A0A558BE92_9PSEU</name>
<reference evidence="1 2" key="2">
    <citation type="submission" date="2019-08" db="EMBL/GenBank/DDBJ databases">
        <title>Amycolatopsis acidicola sp. nov., isolated from peat swamp forest soil.</title>
        <authorList>
            <person name="Srisuk N."/>
        </authorList>
    </citation>
    <scope>NUCLEOTIDE SEQUENCE [LARGE SCALE GENOMIC DNA]</scope>
    <source>
        <strain evidence="1 2">TBRC 6029</strain>
    </source>
</reference>
<comment type="caution">
    <text evidence="1">The sequence shown here is derived from an EMBL/GenBank/DDBJ whole genome shotgun (WGS) entry which is preliminary data.</text>
</comment>